<accession>C6DZA4</accession>
<dbReference type="InterPro" id="IPR001789">
    <property type="entry name" value="Sig_transdc_resp-reg_receiver"/>
</dbReference>
<dbReference type="STRING" id="443144.GM21_2364"/>
<feature type="modified residue" description="4-aspartylphosphate" evidence="4">
    <location>
        <position position="87"/>
    </location>
</feature>
<dbReference type="Gene3D" id="3.40.50.300">
    <property type="entry name" value="P-loop containing nucleotide triphosphate hydrolases"/>
    <property type="match status" value="1"/>
</dbReference>
<dbReference type="PROSITE" id="PS00662">
    <property type="entry name" value="T2SP_E"/>
    <property type="match status" value="1"/>
</dbReference>
<keyword evidence="3" id="KW-0067">ATP-binding</keyword>
<organism evidence="6">
    <name type="scientific">Geobacter sp. (strain M21)</name>
    <dbReference type="NCBI Taxonomy" id="443144"/>
    <lineage>
        <taxon>Bacteria</taxon>
        <taxon>Pseudomonadati</taxon>
        <taxon>Thermodesulfobacteriota</taxon>
        <taxon>Desulfuromonadia</taxon>
        <taxon>Geobacterales</taxon>
        <taxon>Geobacteraceae</taxon>
        <taxon>Geobacter</taxon>
    </lineage>
</organism>
<dbReference type="HOGENOM" id="CLU_013446_10_0_7"/>
<evidence type="ECO:0000313" key="6">
    <source>
        <dbReference type="EMBL" id="ACT18412.1"/>
    </source>
</evidence>
<reference evidence="6" key="1">
    <citation type="submission" date="2009-07" db="EMBL/GenBank/DDBJ databases">
        <title>Complete sequence of Geobacter sp. M21.</title>
        <authorList>
            <consortium name="US DOE Joint Genome Institute"/>
            <person name="Lucas S."/>
            <person name="Copeland A."/>
            <person name="Lapidus A."/>
            <person name="Glavina del Rio T."/>
            <person name="Dalin E."/>
            <person name="Tice H."/>
            <person name="Bruce D."/>
            <person name="Goodwin L."/>
            <person name="Pitluck S."/>
            <person name="Saunders E."/>
            <person name="Brettin T."/>
            <person name="Detter J.C."/>
            <person name="Han C."/>
            <person name="Larimer F."/>
            <person name="Land M."/>
            <person name="Hauser L."/>
            <person name="Kyrpides N."/>
            <person name="Ovchinnikova G."/>
            <person name="Lovley D."/>
        </authorList>
    </citation>
    <scope>NUCLEOTIDE SEQUENCE [LARGE SCALE GENOMIC DNA]</scope>
    <source>
        <strain evidence="6">M21</strain>
    </source>
</reference>
<gene>
    <name evidence="6" type="ordered locus">GM21_2364</name>
</gene>
<evidence type="ECO:0000259" key="5">
    <source>
        <dbReference type="PROSITE" id="PS50110"/>
    </source>
</evidence>
<proteinExistence type="inferred from homology"/>
<dbReference type="GO" id="GO:0000160">
    <property type="term" value="P:phosphorelay signal transduction system"/>
    <property type="evidence" value="ECO:0007669"/>
    <property type="project" value="InterPro"/>
</dbReference>
<dbReference type="Gene3D" id="3.30.300.160">
    <property type="entry name" value="Type II secretion system, protein E, N-terminal domain"/>
    <property type="match status" value="1"/>
</dbReference>
<dbReference type="InterPro" id="IPR007831">
    <property type="entry name" value="T2SS_GspE_N"/>
</dbReference>
<dbReference type="Gene3D" id="3.30.450.90">
    <property type="match status" value="1"/>
</dbReference>
<dbReference type="InterPro" id="IPR037257">
    <property type="entry name" value="T2SS_E_N_sf"/>
</dbReference>
<dbReference type="Pfam" id="PF00072">
    <property type="entry name" value="Response_reg"/>
    <property type="match status" value="1"/>
</dbReference>
<dbReference type="SUPFAM" id="SSF52540">
    <property type="entry name" value="P-loop containing nucleoside triphosphate hydrolases"/>
    <property type="match status" value="1"/>
</dbReference>
<sequence length="806" mass="90145">MSKYSDLFKAAARPGESEMPAVEFPADQAKSPRARAFGILFVDDEPGVLSAMRRIFMEENYHLFTAPGGAEALAVMEKEQISLVVSDHRMPQMTGSELLKTVKERWPQTIRIMLTGHADVNSVMGAVKDGAVYKFITKPWNDDDLRLTVSLALQQYVLMQENRSLKELTRSQQQRIKNYATLFDENRGMMGSILLKAGLMKQEDLDRTSREKLPGEFLSDTLARLGVVTEAQTVKALQIALNIEYVDLASTEILTQAVRFLPRDLCERNRIVPIRMAGRQVTLAMADPSDIYKVDNISMMTGLTVTPKLASSTQVMQLLQRVYSEEELDQSQLTSDLEPIDEIDIVIEDEENDVSIPELIGSSEVPPVIRIVNAIISEAIRYHASDIHIESKTKYTLVRYRIDGLLHNKIKIPSDLHAAIISRVKILAKMDISERRKPQDGRITVKAGTRIVDMRVASLPTLNGEKVVLRILDKSAAIKELSELGVLPDDLKKIKTMVKKPQGVIITTGPTGSGKTTMLYSILATMLESSKNFETIEEPVEYFVEDANQVAVRDKIGLSFASVLRATLRQDPDVILVGEIRDAETADVAFKASLTGHMVLSTLHTNSAVASITRLIDMGVKPYIIGSALEGLFAQRLVRRICPDCAVQVTPDPDLLELLRVPAGFLGETVTRGKGCEQCNKSGYRGRIGIYELFTMNEDFRHFISTSYKETELLEMARTGGMRTLIEDGLEKVRLGMTTLEELLRVMGPQLVYQRRCDSCDRVVDAKFLFCPFCGTFRRNFCKSCKVQLETEWLNCPHCGTAKEIH</sequence>
<protein>
    <submittedName>
        <fullName evidence="6">Response regulator receiver protein</fullName>
    </submittedName>
</protein>
<dbReference type="PROSITE" id="PS50110">
    <property type="entry name" value="RESPONSE_REGULATORY"/>
    <property type="match status" value="1"/>
</dbReference>
<dbReference type="SMART" id="SM00448">
    <property type="entry name" value="REC"/>
    <property type="match status" value="1"/>
</dbReference>
<dbReference type="PANTHER" id="PTHR30258">
    <property type="entry name" value="TYPE II SECRETION SYSTEM PROTEIN GSPE-RELATED"/>
    <property type="match status" value="1"/>
</dbReference>
<dbReference type="GO" id="GO:0016887">
    <property type="term" value="F:ATP hydrolysis activity"/>
    <property type="evidence" value="ECO:0007669"/>
    <property type="project" value="TreeGrafter"/>
</dbReference>
<feature type="domain" description="Response regulatory" evidence="5">
    <location>
        <begin position="38"/>
        <end position="153"/>
    </location>
</feature>
<dbReference type="Pfam" id="PF00437">
    <property type="entry name" value="T2SSE"/>
    <property type="match status" value="1"/>
</dbReference>
<dbReference type="EMBL" id="CP001661">
    <property type="protein sequence ID" value="ACT18412.1"/>
    <property type="molecule type" value="Genomic_DNA"/>
</dbReference>
<comment type="similarity">
    <text evidence="1">Belongs to the GSP E family.</text>
</comment>
<dbReference type="Gene3D" id="3.40.50.2300">
    <property type="match status" value="1"/>
</dbReference>
<dbReference type="Pfam" id="PF05157">
    <property type="entry name" value="MshEN"/>
    <property type="match status" value="1"/>
</dbReference>
<dbReference type="InterPro" id="IPR027417">
    <property type="entry name" value="P-loop_NTPase"/>
</dbReference>
<evidence type="ECO:0000256" key="3">
    <source>
        <dbReference type="ARBA" id="ARBA00022840"/>
    </source>
</evidence>
<dbReference type="AlphaFoldDB" id="C6DZA4"/>
<dbReference type="KEGG" id="gem:GM21_2364"/>
<dbReference type="CDD" id="cd01129">
    <property type="entry name" value="PulE-GspE-like"/>
    <property type="match status" value="1"/>
</dbReference>
<dbReference type="InterPro" id="IPR001482">
    <property type="entry name" value="T2SS/T4SS_dom"/>
</dbReference>
<evidence type="ECO:0000256" key="1">
    <source>
        <dbReference type="ARBA" id="ARBA00006611"/>
    </source>
</evidence>
<dbReference type="GO" id="GO:0005886">
    <property type="term" value="C:plasma membrane"/>
    <property type="evidence" value="ECO:0007669"/>
    <property type="project" value="TreeGrafter"/>
</dbReference>
<dbReference type="GO" id="GO:0005524">
    <property type="term" value="F:ATP binding"/>
    <property type="evidence" value="ECO:0007669"/>
    <property type="project" value="UniProtKB-KW"/>
</dbReference>
<dbReference type="eggNOG" id="COG2804">
    <property type="taxonomic scope" value="Bacteria"/>
</dbReference>
<evidence type="ECO:0000256" key="4">
    <source>
        <dbReference type="PROSITE-ProRule" id="PRU00169"/>
    </source>
</evidence>
<dbReference type="eggNOG" id="COG3437">
    <property type="taxonomic scope" value="Bacteria"/>
</dbReference>
<dbReference type="CDD" id="cd17569">
    <property type="entry name" value="REC_HupR-like"/>
    <property type="match status" value="1"/>
</dbReference>
<dbReference type="SUPFAM" id="SSF160246">
    <property type="entry name" value="EspE N-terminal domain-like"/>
    <property type="match status" value="1"/>
</dbReference>
<keyword evidence="4" id="KW-0597">Phosphoprotein</keyword>
<dbReference type="InterPro" id="IPR011006">
    <property type="entry name" value="CheY-like_superfamily"/>
</dbReference>
<dbReference type="PANTHER" id="PTHR30258:SF2">
    <property type="entry name" value="COMG OPERON PROTEIN 1"/>
    <property type="match status" value="1"/>
</dbReference>
<keyword evidence="2" id="KW-0547">Nucleotide-binding</keyword>
<dbReference type="OrthoDB" id="9805147at2"/>
<name>C6DZA4_GEOSM</name>
<evidence type="ECO:0000256" key="2">
    <source>
        <dbReference type="ARBA" id="ARBA00022741"/>
    </source>
</evidence>
<dbReference type="SUPFAM" id="SSF52172">
    <property type="entry name" value="CheY-like"/>
    <property type="match status" value="1"/>
</dbReference>